<evidence type="ECO:0000313" key="2">
    <source>
        <dbReference type="Proteomes" id="UP001266305"/>
    </source>
</evidence>
<dbReference type="Proteomes" id="UP001266305">
    <property type="component" value="Unassembled WGS sequence"/>
</dbReference>
<gene>
    <name evidence="1" type="ORF">P7K49_026486</name>
</gene>
<sequence>MHASDSSWTLTRARNLGAGGVTLEKQHPSAWPIPHSYGIEDRERYKRSVCWGNGGRTHGRSDISEMSEIQGTVSPAQVEEAASRLRHSGTSKLPWRGPHLCPVSPPALISHPPSHQLYWGLPGCPHTPDSGVQRRCESVADSTKNPGKDAVFLQIDNNGMEELLLDAHPEQWKSHCQLRVCEEPASVSAAGQRPWGGTAGLLQRCATLLMLMEGGEKEALHTVLSHTFVRRAAQGT</sequence>
<organism evidence="1 2">
    <name type="scientific">Saguinus oedipus</name>
    <name type="common">Cotton-top tamarin</name>
    <name type="synonym">Oedipomidas oedipus</name>
    <dbReference type="NCBI Taxonomy" id="9490"/>
    <lineage>
        <taxon>Eukaryota</taxon>
        <taxon>Metazoa</taxon>
        <taxon>Chordata</taxon>
        <taxon>Craniata</taxon>
        <taxon>Vertebrata</taxon>
        <taxon>Euteleostomi</taxon>
        <taxon>Mammalia</taxon>
        <taxon>Eutheria</taxon>
        <taxon>Euarchontoglires</taxon>
        <taxon>Primates</taxon>
        <taxon>Haplorrhini</taxon>
        <taxon>Platyrrhini</taxon>
        <taxon>Cebidae</taxon>
        <taxon>Callitrichinae</taxon>
        <taxon>Saguinus</taxon>
    </lineage>
</organism>
<name>A0ABQ9UE95_SAGOE</name>
<reference evidence="1 2" key="1">
    <citation type="submission" date="2023-05" db="EMBL/GenBank/DDBJ databases">
        <title>B98-5 Cell Line De Novo Hybrid Assembly: An Optical Mapping Approach.</title>
        <authorList>
            <person name="Kananen K."/>
            <person name="Auerbach J.A."/>
            <person name="Kautto E."/>
            <person name="Blachly J.S."/>
        </authorList>
    </citation>
    <scope>NUCLEOTIDE SEQUENCE [LARGE SCALE GENOMIC DNA]</scope>
    <source>
        <strain evidence="1">B95-8</strain>
        <tissue evidence="1">Cell line</tissue>
    </source>
</reference>
<comment type="caution">
    <text evidence="1">The sequence shown here is derived from an EMBL/GenBank/DDBJ whole genome shotgun (WGS) entry which is preliminary data.</text>
</comment>
<proteinExistence type="predicted"/>
<keyword evidence="2" id="KW-1185">Reference proteome</keyword>
<protein>
    <submittedName>
        <fullName evidence="1">Uncharacterized protein</fullName>
    </submittedName>
</protein>
<accession>A0ABQ9UE95</accession>
<dbReference type="EMBL" id="JASSZA010000013">
    <property type="protein sequence ID" value="KAK2095070.1"/>
    <property type="molecule type" value="Genomic_DNA"/>
</dbReference>
<evidence type="ECO:0000313" key="1">
    <source>
        <dbReference type="EMBL" id="KAK2095070.1"/>
    </source>
</evidence>